<keyword evidence="3" id="KW-0808">Transferase</keyword>
<comment type="caution">
    <text evidence="3">The sequence shown here is derived from an EMBL/GenBank/DDBJ whole genome shotgun (WGS) entry which is preliminary data.</text>
</comment>
<dbReference type="PANTHER" id="PTHR30244:SF34">
    <property type="entry name" value="DTDP-4-AMINO-4,6-DIDEOXYGALACTOSE TRANSAMINASE"/>
    <property type="match status" value="1"/>
</dbReference>
<dbReference type="RefSeq" id="WP_377345368.1">
    <property type="nucleotide sequence ID" value="NZ_JBHLTP010000003.1"/>
</dbReference>
<evidence type="ECO:0000256" key="2">
    <source>
        <dbReference type="SAM" id="Coils"/>
    </source>
</evidence>
<gene>
    <name evidence="3" type="ORF">ACFFGV_04460</name>
</gene>
<dbReference type="Proteomes" id="UP001589836">
    <property type="component" value="Unassembled WGS sequence"/>
</dbReference>
<keyword evidence="1" id="KW-0663">Pyridoxal phosphate</keyword>
<keyword evidence="4" id="KW-1185">Reference proteome</keyword>
<dbReference type="InterPro" id="IPR000653">
    <property type="entry name" value="DegT/StrS_aminotransferase"/>
</dbReference>
<dbReference type="PANTHER" id="PTHR30244">
    <property type="entry name" value="TRANSAMINASE"/>
    <property type="match status" value="1"/>
</dbReference>
<sequence length="404" mass="46159">MTYQSETGTQFSKEFTLQESIPQNGVERVLELLDSGRLHRYNTLEGEASEVSLLEKDFSEYTGARYCVGMASCGSALYVALQSFGIKQGELILCNAFTLAPVPGAIENAGAKPIFVEINEDYVTDLEDLEFKARESGAKYFLLSHMRGHIVDMDQVVDICTRLNITLIEDCAHTMGARWNGKFTGTFGQVGCFSTQTYKHINSGEGGLFITNNEDVAAKAILYSGSYMLYESHLRKPDMEVFEKYKKNIPNFSLRMSNLVAALIRAQLPVLEERCQRWNERYRIIEQELRKDENIRVPNRRDKEEYVGSSFQFTIKSTNVEAVKRFIRTCDARGIKIKWFGNLEPKGFTSRYESWHYIHAQDSLNSTNVILDYLCDIRIPLTFTLEDCIEVTTIIREVSQEVFN</sequence>
<dbReference type="EMBL" id="JBHLTP010000003">
    <property type="protein sequence ID" value="MFC0522842.1"/>
    <property type="molecule type" value="Genomic_DNA"/>
</dbReference>
<keyword evidence="3" id="KW-0032">Aminotransferase</keyword>
<proteinExistence type="inferred from homology"/>
<organism evidence="3 4">
    <name type="scientific">Pontibacillus salicampi</name>
    <dbReference type="NCBI Taxonomy" id="1449801"/>
    <lineage>
        <taxon>Bacteria</taxon>
        <taxon>Bacillati</taxon>
        <taxon>Bacillota</taxon>
        <taxon>Bacilli</taxon>
        <taxon>Bacillales</taxon>
        <taxon>Bacillaceae</taxon>
        <taxon>Pontibacillus</taxon>
    </lineage>
</organism>
<comment type="similarity">
    <text evidence="1">Belongs to the DegT/DnrJ/EryC1 family.</text>
</comment>
<dbReference type="InterPro" id="IPR015421">
    <property type="entry name" value="PyrdxlP-dep_Trfase_major"/>
</dbReference>
<evidence type="ECO:0000313" key="4">
    <source>
        <dbReference type="Proteomes" id="UP001589836"/>
    </source>
</evidence>
<reference evidence="3 4" key="1">
    <citation type="submission" date="2024-09" db="EMBL/GenBank/DDBJ databases">
        <authorList>
            <person name="Sun Q."/>
            <person name="Mori K."/>
        </authorList>
    </citation>
    <scope>NUCLEOTIDE SEQUENCE [LARGE SCALE GENOMIC DNA]</scope>
    <source>
        <strain evidence="3 4">NCAIM B.02529</strain>
    </source>
</reference>
<evidence type="ECO:0000313" key="3">
    <source>
        <dbReference type="EMBL" id="MFC0522842.1"/>
    </source>
</evidence>
<dbReference type="Pfam" id="PF01041">
    <property type="entry name" value="DegT_DnrJ_EryC1"/>
    <property type="match status" value="1"/>
</dbReference>
<dbReference type="GO" id="GO:0008483">
    <property type="term" value="F:transaminase activity"/>
    <property type="evidence" value="ECO:0007669"/>
    <property type="project" value="UniProtKB-KW"/>
</dbReference>
<name>A0ABV6LKJ4_9BACI</name>
<evidence type="ECO:0000256" key="1">
    <source>
        <dbReference type="RuleBase" id="RU004508"/>
    </source>
</evidence>
<protein>
    <submittedName>
        <fullName evidence="3">DegT/DnrJ/EryC1/StrS family aminotransferase</fullName>
    </submittedName>
</protein>
<dbReference type="InterPro" id="IPR015424">
    <property type="entry name" value="PyrdxlP-dep_Trfase"/>
</dbReference>
<feature type="coiled-coil region" evidence="2">
    <location>
        <begin position="268"/>
        <end position="295"/>
    </location>
</feature>
<dbReference type="SUPFAM" id="SSF53383">
    <property type="entry name" value="PLP-dependent transferases"/>
    <property type="match status" value="1"/>
</dbReference>
<keyword evidence="2" id="KW-0175">Coiled coil</keyword>
<accession>A0ABV6LKJ4</accession>
<dbReference type="Gene3D" id="3.40.640.10">
    <property type="entry name" value="Type I PLP-dependent aspartate aminotransferase-like (Major domain)"/>
    <property type="match status" value="1"/>
</dbReference>